<dbReference type="Proteomes" id="UP000198985">
    <property type="component" value="Unassembled WGS sequence"/>
</dbReference>
<gene>
    <name evidence="2" type="ORF">SAMN04490194_0566</name>
</gene>
<dbReference type="Pfam" id="PF19192">
    <property type="entry name" value="Response_reg_2"/>
    <property type="match status" value="1"/>
</dbReference>
<protein>
    <recommendedName>
        <fullName evidence="1">Response receiver domain-containing protein</fullName>
    </recommendedName>
</protein>
<reference evidence="2 3" key="1">
    <citation type="submission" date="2016-10" db="EMBL/GenBank/DDBJ databases">
        <authorList>
            <person name="de Groot N.N."/>
        </authorList>
    </citation>
    <scope>NUCLEOTIDE SEQUENCE [LARGE SCALE GENOMIC DNA]</scope>
    <source>
        <strain evidence="2 3">BS3662</strain>
    </source>
</reference>
<dbReference type="InterPro" id="IPR043834">
    <property type="entry name" value="REC"/>
</dbReference>
<dbReference type="AlphaFoldDB" id="A0A1H5B629"/>
<evidence type="ECO:0000313" key="3">
    <source>
        <dbReference type="Proteomes" id="UP000198985"/>
    </source>
</evidence>
<accession>A0A1H5B629</accession>
<organism evidence="2 3">
    <name type="scientific">Pseudomonas migulae</name>
    <dbReference type="NCBI Taxonomy" id="78543"/>
    <lineage>
        <taxon>Bacteria</taxon>
        <taxon>Pseudomonadati</taxon>
        <taxon>Pseudomonadota</taxon>
        <taxon>Gammaproteobacteria</taxon>
        <taxon>Pseudomonadales</taxon>
        <taxon>Pseudomonadaceae</taxon>
        <taxon>Pseudomonas</taxon>
    </lineage>
</organism>
<evidence type="ECO:0000259" key="1">
    <source>
        <dbReference type="Pfam" id="PF19192"/>
    </source>
</evidence>
<sequence>MPDITPELLKEAFIDPIRFALVLDDDFPTYAQMARQESRKFDYERAGSLFEFCRGQGWLCDVDNAVQVAEEFERAKHLNQSDLLVLDFHLDSDNPEDPTKALGVLQSLAISNHFNIVIIYTAASPADVARDVAYSLGGGCEVSAAELLEVNDFFEGLDPEDYDAIKAECNVEIVQGFLGSDNRGASARQLIKLLHEKGIKKPLTRSAIGVLCREYLESKLSADVLSSRQTGAKVEVCFSDAQPMWIAEGNLFAVIVNKSNPVTVLLEQLHAALISWDPSPLRLLMIHARAALEKVGTTVDAKVLETPRRQAGWLLRIIASTTAAERRSHIRDLYSRLFEKLILEVDDIVVGFGARLLDGVKGTPVEVAARMAKASGLSNLDIYHALNEYLCSDAHAEGAMTTGVVFRAPKDGGHNYWLCASPACDLVEGQNNIGWDKELHPYRPISTIRLTPVNGLQKRLEVATEGRDIFLFIDGVPVVLEVADGTTRKMKLETMLLSGGGAIVNAKFSGLIIGPNDDGLPNMIATEFESLALLRSDYANKFLAESGYQRARIGVDFVCLPKP</sequence>
<name>A0A1H5B629_9PSED</name>
<dbReference type="EMBL" id="FNTY01000001">
    <property type="protein sequence ID" value="SED49885.1"/>
    <property type="molecule type" value="Genomic_DNA"/>
</dbReference>
<feature type="domain" description="Response receiver" evidence="1">
    <location>
        <begin position="17"/>
        <end position="138"/>
    </location>
</feature>
<proteinExistence type="predicted"/>
<evidence type="ECO:0000313" key="2">
    <source>
        <dbReference type="EMBL" id="SED49885.1"/>
    </source>
</evidence>
<dbReference type="RefSeq" id="WP_084318345.1">
    <property type="nucleotide sequence ID" value="NZ_FNTY01000001.1"/>
</dbReference>